<keyword evidence="4" id="KW-1185">Reference proteome</keyword>
<dbReference type="SUPFAM" id="SSF48452">
    <property type="entry name" value="TPR-like"/>
    <property type="match status" value="2"/>
</dbReference>
<reference evidence="3 4" key="1">
    <citation type="submission" date="2017-04" db="EMBL/GenBank/DDBJ databases">
        <title>Draft genome sequence of Tuber borchii Vittad., a whitish edible truffle.</title>
        <authorList>
            <consortium name="DOE Joint Genome Institute"/>
            <person name="Murat C."/>
            <person name="Kuo A."/>
            <person name="Barry K.W."/>
            <person name="Clum A."/>
            <person name="Dockter R.B."/>
            <person name="Fauchery L."/>
            <person name="Iotti M."/>
            <person name="Kohler A."/>
            <person name="Labutti K."/>
            <person name="Lindquist E.A."/>
            <person name="Lipzen A."/>
            <person name="Ohm R.A."/>
            <person name="Wang M."/>
            <person name="Grigoriev I.V."/>
            <person name="Zambonelli A."/>
            <person name="Martin F.M."/>
        </authorList>
    </citation>
    <scope>NUCLEOTIDE SEQUENCE [LARGE SCALE GENOMIC DNA]</scope>
    <source>
        <strain evidence="3 4">Tbo3840</strain>
    </source>
</reference>
<dbReference type="GO" id="GO:0043531">
    <property type="term" value="F:ADP binding"/>
    <property type="evidence" value="ECO:0007669"/>
    <property type="project" value="InterPro"/>
</dbReference>
<dbReference type="OrthoDB" id="1658288at2759"/>
<dbReference type="InterPro" id="IPR011990">
    <property type="entry name" value="TPR-like_helical_dom_sf"/>
</dbReference>
<protein>
    <recommendedName>
        <fullName evidence="5">NB-ARC domain-containing protein</fullName>
    </recommendedName>
</protein>
<comment type="caution">
    <text evidence="3">The sequence shown here is derived from an EMBL/GenBank/DDBJ whole genome shotgun (WGS) entry which is preliminary data.</text>
</comment>
<accession>A0A2T6ZR33</accession>
<dbReference type="STRING" id="42251.A0A2T6ZR33"/>
<feature type="domain" description="DUF7779" evidence="2">
    <location>
        <begin position="273"/>
        <end position="353"/>
    </location>
</feature>
<feature type="domain" description="NB-ARC" evidence="1">
    <location>
        <begin position="76"/>
        <end position="233"/>
    </location>
</feature>
<dbReference type="PANTHER" id="PTHR46082">
    <property type="entry name" value="ATP/GTP-BINDING PROTEIN-RELATED"/>
    <property type="match status" value="1"/>
</dbReference>
<dbReference type="InterPro" id="IPR002182">
    <property type="entry name" value="NB-ARC"/>
</dbReference>
<dbReference type="InterPro" id="IPR027417">
    <property type="entry name" value="P-loop_NTPase"/>
</dbReference>
<dbReference type="InterPro" id="IPR056681">
    <property type="entry name" value="DUF7779"/>
</dbReference>
<organism evidence="3 4">
    <name type="scientific">Tuber borchii</name>
    <name type="common">White truffle</name>
    <dbReference type="NCBI Taxonomy" id="42251"/>
    <lineage>
        <taxon>Eukaryota</taxon>
        <taxon>Fungi</taxon>
        <taxon>Dikarya</taxon>
        <taxon>Ascomycota</taxon>
        <taxon>Pezizomycotina</taxon>
        <taxon>Pezizomycetes</taxon>
        <taxon>Pezizales</taxon>
        <taxon>Tuberaceae</taxon>
        <taxon>Tuber</taxon>
    </lineage>
</organism>
<dbReference type="Pfam" id="PF13424">
    <property type="entry name" value="TPR_12"/>
    <property type="match status" value="3"/>
</dbReference>
<evidence type="ECO:0000259" key="2">
    <source>
        <dbReference type="Pfam" id="PF25000"/>
    </source>
</evidence>
<dbReference type="EMBL" id="NESQ01000135">
    <property type="protein sequence ID" value="PUU77948.1"/>
    <property type="molecule type" value="Genomic_DNA"/>
</dbReference>
<dbReference type="Proteomes" id="UP000244722">
    <property type="component" value="Unassembled WGS sequence"/>
</dbReference>
<evidence type="ECO:0000313" key="4">
    <source>
        <dbReference type="Proteomes" id="UP000244722"/>
    </source>
</evidence>
<dbReference type="SUPFAM" id="SSF52540">
    <property type="entry name" value="P-loop containing nucleoside triphosphate hydrolases"/>
    <property type="match status" value="1"/>
</dbReference>
<name>A0A2T6ZR33_TUBBO</name>
<dbReference type="Gene3D" id="3.40.50.300">
    <property type="entry name" value="P-loop containing nucleotide triphosphate hydrolases"/>
    <property type="match status" value="1"/>
</dbReference>
<evidence type="ECO:0000259" key="1">
    <source>
        <dbReference type="Pfam" id="PF00931"/>
    </source>
</evidence>
<dbReference type="AlphaFoldDB" id="A0A2T6ZR33"/>
<dbReference type="Pfam" id="PF00931">
    <property type="entry name" value="NB-ARC"/>
    <property type="match status" value="1"/>
</dbReference>
<dbReference type="InterPro" id="IPR053137">
    <property type="entry name" value="NLR-like"/>
</dbReference>
<dbReference type="PANTHER" id="PTHR46082:SF6">
    <property type="entry name" value="AAA+ ATPASE DOMAIN-CONTAINING PROTEIN-RELATED"/>
    <property type="match status" value="1"/>
</dbReference>
<sequence length="814" mass="93075">MEIAKQYIPKRNVVGDYSGNTNRFNAVNIENYYWSDEEEEDEAGNDSGASLGTRWMVPYSRNVEFTGRTRIIEDIEKRTERRIHNRISLYGLGGCGKTQIALEYVYQHKGLCHVFWVSASGFLKFSKDYRRILRIAQIPIREGVDDDEGLLMVIKRWFESPQSGDWILVLDNADNEDDFRGNKSSISKFLPQGSKGTIVFTTKSRQVAEREGSQFVEVGKMTEEEAKYLLSRRTENDELKRRLLSKDFLDIHREDVSESVLSTYFITFERITEQEPAAADLLRLIAFLDRQNIPEELLTKSNLSGMDNPVEFRTSIGKLIGFSMITKKRGDRPSYELHRLVQQSIQEYLTPDEATHWRNTVLEVMWRLFPRYKHESRHVGSLYLPHALAVTKGSVYPIDGSLYYRMASYLASAGHCNEAEIQIRRCIDFRGEVNDENESQVHLSELGLLGTILLDQGKRYEESEQILRRIIERSEENVGANHPSMYTTVNNLALTLGGLGKHDEAESLSSLAGVLQLLGGYDEAESLHRLLGPEHPDTLLTISHLAETLEKLGRHKEAEAMYRRGLEGDENTLGENHSSTLMSANNLAIALRRWGRLSEAKDLLQHTVKIGKKALGYEHPQVLITLSNLGITMHRSVLQVREETLGLARALRDLERYQEAEDRERLLGPEHPDTLNSIYNLALLFQNQGRDDELEEMNRRALESTEKAYGPSHPDTLRCIYNLASKMYIRGKCVEAEEIDKALGPVHPDTQASNSEKLEAATEVYERAVENTEKALGLEHPDTLTFIGHLARVQYRRREVAKAEKMFRRMRSRP</sequence>
<evidence type="ECO:0008006" key="5">
    <source>
        <dbReference type="Google" id="ProtNLM"/>
    </source>
</evidence>
<evidence type="ECO:0000313" key="3">
    <source>
        <dbReference type="EMBL" id="PUU77948.1"/>
    </source>
</evidence>
<gene>
    <name evidence="3" type="ORF">B9Z19DRAFT_1115205</name>
</gene>
<dbReference type="Pfam" id="PF25000">
    <property type="entry name" value="DUF7779"/>
    <property type="match status" value="1"/>
</dbReference>
<proteinExistence type="predicted"/>
<dbReference type="Gene3D" id="1.25.40.10">
    <property type="entry name" value="Tetratricopeptide repeat domain"/>
    <property type="match status" value="4"/>
</dbReference>